<dbReference type="Pfam" id="PF05276">
    <property type="entry name" value="SH3BP5"/>
    <property type="match status" value="1"/>
</dbReference>
<evidence type="ECO:0000256" key="3">
    <source>
        <dbReference type="SAM" id="Coils"/>
    </source>
</evidence>
<dbReference type="GO" id="GO:0005737">
    <property type="term" value="C:cytoplasm"/>
    <property type="evidence" value="ECO:0007669"/>
    <property type="project" value="TreeGrafter"/>
</dbReference>
<protein>
    <submittedName>
        <fullName evidence="5">SH3 domain-binding protein 5 homolog</fullName>
    </submittedName>
</protein>
<evidence type="ECO:0000313" key="5">
    <source>
        <dbReference type="RefSeq" id="XP_018320351.1"/>
    </source>
</evidence>
<keyword evidence="2 3" id="KW-0175">Coiled coil</keyword>
<keyword evidence="4" id="KW-1185">Reference proteome</keyword>
<feature type="coiled-coil region" evidence="3">
    <location>
        <begin position="20"/>
        <end position="54"/>
    </location>
</feature>
<dbReference type="InParanoid" id="A0A1W4W8G6"/>
<evidence type="ECO:0000313" key="4">
    <source>
        <dbReference type="Proteomes" id="UP000192223"/>
    </source>
</evidence>
<dbReference type="Proteomes" id="UP000192223">
    <property type="component" value="Unplaced"/>
</dbReference>
<reference evidence="5" key="1">
    <citation type="submission" date="2025-08" db="UniProtKB">
        <authorList>
            <consortium name="RefSeq"/>
        </authorList>
    </citation>
    <scope>IDENTIFICATION</scope>
    <source>
        <tissue evidence="5">Entire body</tissue>
    </source>
</reference>
<dbReference type="FunCoup" id="A0A1W4W8G6">
    <property type="interactions" value="1380"/>
</dbReference>
<proteinExistence type="inferred from homology"/>
<sequence>MKGNISFVMEEENNELDPRIQIELEKLNTETDEINKLELELDEANTAFRMILNDSSKKLKALSKKIGVSINRSRPYFDALDVAKKAQQECQKAAIAFQRANEIHAAAKETVALAEQRFMSNRHEWQFDNAWQEMLNHATIKVMEAEHQKAESGKEHQKRATLFEAAKQKVHELDDRLHRHILKSRPYFEQKTLCEQQLNTQKEVIESLQHRIFNAKKSYAEALKKLEQISNEIHMKRKGLNANEDLESDILNKPREPGVGAELGNLEEQGSKSASTWSKHPPLPNISFELDKCEIRSMASLETTGSSFSEKDDVEVEDVDDLRLKVKQLATRPIDGGEGKSTDEHWESELKNTVDKLDHMLLMQECAKELDSYKSKRKREFVHND</sequence>
<dbReference type="PANTHER" id="PTHR19423">
    <property type="entry name" value="SH3 DOMAIN-BINDING PROTEIN 5"/>
    <property type="match status" value="1"/>
</dbReference>
<dbReference type="KEGG" id="apln:108733611"/>
<dbReference type="GO" id="GO:0035556">
    <property type="term" value="P:intracellular signal transduction"/>
    <property type="evidence" value="ECO:0007669"/>
    <property type="project" value="InterPro"/>
</dbReference>
<comment type="similarity">
    <text evidence="1">Belongs to the SH3BP5 family.</text>
</comment>
<organism evidence="4 5">
    <name type="scientific">Agrilus planipennis</name>
    <name type="common">Emerald ash borer</name>
    <name type="synonym">Agrilus marcopoli</name>
    <dbReference type="NCBI Taxonomy" id="224129"/>
    <lineage>
        <taxon>Eukaryota</taxon>
        <taxon>Metazoa</taxon>
        <taxon>Ecdysozoa</taxon>
        <taxon>Arthropoda</taxon>
        <taxon>Hexapoda</taxon>
        <taxon>Insecta</taxon>
        <taxon>Pterygota</taxon>
        <taxon>Neoptera</taxon>
        <taxon>Endopterygota</taxon>
        <taxon>Coleoptera</taxon>
        <taxon>Polyphaga</taxon>
        <taxon>Elateriformia</taxon>
        <taxon>Buprestoidea</taxon>
        <taxon>Buprestidae</taxon>
        <taxon>Agrilinae</taxon>
        <taxon>Agrilus</taxon>
    </lineage>
</organism>
<dbReference type="AlphaFoldDB" id="A0A1W4W8G6"/>
<feature type="coiled-coil region" evidence="3">
    <location>
        <begin position="205"/>
        <end position="232"/>
    </location>
</feature>
<accession>A0A1W4W8G6</accession>
<gene>
    <name evidence="5" type="primary">LOC108733611</name>
</gene>
<name>A0A1W4W8G6_AGRPL</name>
<dbReference type="PANTHER" id="PTHR19423:SF1">
    <property type="entry name" value="SH3 DOMAIN-BINDING PROTEIN 5"/>
    <property type="match status" value="1"/>
</dbReference>
<dbReference type="OrthoDB" id="446789at2759"/>
<evidence type="ECO:0000256" key="1">
    <source>
        <dbReference type="ARBA" id="ARBA00007796"/>
    </source>
</evidence>
<dbReference type="GeneID" id="108733611"/>
<dbReference type="CTD" id="36674"/>
<dbReference type="RefSeq" id="XP_018320351.1">
    <property type="nucleotide sequence ID" value="XM_018464849.1"/>
</dbReference>
<evidence type="ECO:0000256" key="2">
    <source>
        <dbReference type="ARBA" id="ARBA00023054"/>
    </source>
</evidence>
<dbReference type="InterPro" id="IPR007940">
    <property type="entry name" value="SH3BP5"/>
</dbReference>
<dbReference type="GO" id="GO:0004860">
    <property type="term" value="F:protein kinase inhibitor activity"/>
    <property type="evidence" value="ECO:0007669"/>
    <property type="project" value="TreeGrafter"/>
</dbReference>